<evidence type="ECO:0000256" key="3">
    <source>
        <dbReference type="ARBA" id="ARBA00022574"/>
    </source>
</evidence>
<comment type="caution">
    <text evidence="7">The sequence shown here is derived from an EMBL/GenBank/DDBJ whole genome shotgun (WGS) entry which is preliminary data.</text>
</comment>
<feature type="repeat" description="WD" evidence="5">
    <location>
        <begin position="445"/>
        <end position="492"/>
    </location>
</feature>
<dbReference type="InterPro" id="IPR015943">
    <property type="entry name" value="WD40/YVTN_repeat-like_dom_sf"/>
</dbReference>
<organism evidence="7 8">
    <name type="scientific">Pneumocystis carinii (strain B80)</name>
    <name type="common">Rat pneumocystis pneumonia agent</name>
    <name type="synonym">Pneumocystis carinii f. sp. carinii</name>
    <dbReference type="NCBI Taxonomy" id="1408658"/>
    <lineage>
        <taxon>Eukaryota</taxon>
        <taxon>Fungi</taxon>
        <taxon>Dikarya</taxon>
        <taxon>Ascomycota</taxon>
        <taxon>Taphrinomycotina</taxon>
        <taxon>Pneumocystomycetes</taxon>
        <taxon>Pneumocystaceae</taxon>
        <taxon>Pneumocystis</taxon>
    </lineage>
</organism>
<dbReference type="Proteomes" id="UP000054454">
    <property type="component" value="Unassembled WGS sequence"/>
</dbReference>
<dbReference type="GO" id="GO:0045504">
    <property type="term" value="F:dynein heavy chain binding"/>
    <property type="evidence" value="ECO:0007669"/>
    <property type="project" value="TreeGrafter"/>
</dbReference>
<dbReference type="InterPro" id="IPR001680">
    <property type="entry name" value="WD40_rpt"/>
</dbReference>
<dbReference type="PROSITE" id="PS50082">
    <property type="entry name" value="WD_REPEATS_2"/>
    <property type="match status" value="1"/>
</dbReference>
<dbReference type="Pfam" id="PF00400">
    <property type="entry name" value="WD40"/>
    <property type="match status" value="1"/>
</dbReference>
<dbReference type="PANTHER" id="PTHR12442:SF22">
    <property type="entry name" value="CYTOPLASMIC DYNEIN 1 INTERMEDIATE CHAIN-RELATED"/>
    <property type="match status" value="1"/>
</dbReference>
<dbReference type="SUPFAM" id="SSF50978">
    <property type="entry name" value="WD40 repeat-like"/>
    <property type="match status" value="1"/>
</dbReference>
<keyword evidence="8" id="KW-1185">Reference proteome</keyword>
<comment type="subcellular location">
    <subcellularLocation>
        <location evidence="1">Cytoplasm</location>
    </subcellularLocation>
</comment>
<dbReference type="InterPro" id="IPR036322">
    <property type="entry name" value="WD40_repeat_dom_sf"/>
</dbReference>
<dbReference type="PROSITE" id="PS50294">
    <property type="entry name" value="WD_REPEATS_REGION"/>
    <property type="match status" value="1"/>
</dbReference>
<feature type="coiled-coil region" evidence="6">
    <location>
        <begin position="62"/>
        <end position="92"/>
    </location>
</feature>
<dbReference type="VEuPathDB" id="FungiDB:T552_01297"/>
<accession>A0A0W4ZLS9</accession>
<gene>
    <name evidence="7" type="ORF">T552_01297</name>
</gene>
<evidence type="ECO:0000256" key="6">
    <source>
        <dbReference type="SAM" id="Coils"/>
    </source>
</evidence>
<dbReference type="PANTHER" id="PTHR12442">
    <property type="entry name" value="DYNEIN INTERMEDIATE CHAIN"/>
    <property type="match status" value="1"/>
</dbReference>
<dbReference type="RefSeq" id="XP_018226535.1">
    <property type="nucleotide sequence ID" value="XM_018369886.1"/>
</dbReference>
<dbReference type="GO" id="GO:0045503">
    <property type="term" value="F:dynein light chain binding"/>
    <property type="evidence" value="ECO:0007669"/>
    <property type="project" value="TreeGrafter"/>
</dbReference>
<name>A0A0W4ZLS9_PNEC8</name>
<sequence>MERRKAEIEEKRNKLAAFRRHVQERRGQFELSKASDDKILQVEKKNKFYNKKEIDELVIRLMGETKIEKKQELEEEEALKEEKKEIEEKNRVENVYTLSMTHPIPLFNIPPLQQEMKPITYNKEIQTSYEMDTRVEKEIDIEAEVEIRLKQVLDEKNEKEESNRREEESIDIKVEILQDEERNNIFNSSSFQNFIEKSSKIIERVLDEEYQPTIDYSEDYSLNKENYTEKKIKEVIQFQCEKWTSKKVITDLDWSNYFKELSLASYSRNKGIFSNSDGHVMIWNLHLHDRPEYIFNSQSDILSAKFSLFHSNLIIGGSYNGQILIWDTRVNSLPVLTTPLGCTGHSHPVYSVKMVGTSNANNIISMSTDGIVCAWTIDMLTQPQEIIELTAPSSFKYDDICSRCIEFPESDPTTFLVGTDEGNMYFVNRYNRAGLKAGIDPRSIYKGHTAPITSISFHPSKGPLDFGNLVLSSSLDWSIKLWKIKPSTVLNTNHSDKDYNLNSNIPIMEFDCGEMIYDIKWSPIRPAIWASVNGGGSLEIWNLDANTEMPVAQIFPSTTSSTNKALNKLSWENYEGKRIAIGGLDGVVSIIDIGDFGGTEFKQEEWIKMKKFIDKNNNHDRTESEINEIQPL</sequence>
<keyword evidence="4" id="KW-0677">Repeat</keyword>
<evidence type="ECO:0000313" key="7">
    <source>
        <dbReference type="EMBL" id="KTW29342.1"/>
    </source>
</evidence>
<protein>
    <submittedName>
        <fullName evidence="7">Uncharacterized protein</fullName>
    </submittedName>
</protein>
<evidence type="ECO:0000256" key="1">
    <source>
        <dbReference type="ARBA" id="ARBA00004496"/>
    </source>
</evidence>
<dbReference type="InterPro" id="IPR050687">
    <property type="entry name" value="Dynein_IC"/>
</dbReference>
<dbReference type="EMBL" id="LFVZ01000005">
    <property type="protein sequence ID" value="KTW29342.1"/>
    <property type="molecule type" value="Genomic_DNA"/>
</dbReference>
<evidence type="ECO:0000256" key="5">
    <source>
        <dbReference type="PROSITE-ProRule" id="PRU00221"/>
    </source>
</evidence>
<dbReference type="GeneID" id="28936088"/>
<dbReference type="GO" id="GO:0010970">
    <property type="term" value="P:transport along microtubule"/>
    <property type="evidence" value="ECO:0007669"/>
    <property type="project" value="TreeGrafter"/>
</dbReference>
<dbReference type="GO" id="GO:0005868">
    <property type="term" value="C:cytoplasmic dynein complex"/>
    <property type="evidence" value="ECO:0007669"/>
    <property type="project" value="TreeGrafter"/>
</dbReference>
<reference evidence="8" key="1">
    <citation type="journal article" date="2016" name="Nat. Commun.">
        <title>Genome analysis of three Pneumocystis species reveals adaptation mechanisms to life exclusively in mammalian hosts.</title>
        <authorList>
            <person name="Ma L."/>
            <person name="Chen Z."/>
            <person name="Huang D.W."/>
            <person name="Kutty G."/>
            <person name="Ishihara M."/>
            <person name="Wang H."/>
            <person name="Abouelleil A."/>
            <person name="Bishop L."/>
            <person name="Davey E."/>
            <person name="Deng R."/>
            <person name="Deng X."/>
            <person name="Fan L."/>
            <person name="Fantoni G."/>
            <person name="Fitzgerald M."/>
            <person name="Gogineni E."/>
            <person name="Goldberg J.M."/>
            <person name="Handley G."/>
            <person name="Hu X."/>
            <person name="Huber C."/>
            <person name="Jiao X."/>
            <person name="Jones K."/>
            <person name="Levin J.Z."/>
            <person name="Liu Y."/>
            <person name="Macdonald P."/>
            <person name="Melnikov A."/>
            <person name="Raley C."/>
            <person name="Sassi M."/>
            <person name="Sherman B.T."/>
            <person name="Song X."/>
            <person name="Sykes S."/>
            <person name="Tran B."/>
            <person name="Walsh L."/>
            <person name="Xia Y."/>
            <person name="Yang J."/>
            <person name="Young S."/>
            <person name="Zeng Q."/>
            <person name="Zheng X."/>
            <person name="Stephens R."/>
            <person name="Nusbaum C."/>
            <person name="Birren B.W."/>
            <person name="Azadi P."/>
            <person name="Lempicki R.A."/>
            <person name="Cuomo C.A."/>
            <person name="Kovacs J.A."/>
        </authorList>
    </citation>
    <scope>NUCLEOTIDE SEQUENCE [LARGE SCALE GENOMIC DNA]</scope>
    <source>
        <strain evidence="8">B80</strain>
    </source>
</reference>
<dbReference type="OrthoDB" id="366230at2759"/>
<keyword evidence="3 5" id="KW-0853">WD repeat</keyword>
<dbReference type="Gene3D" id="2.130.10.10">
    <property type="entry name" value="YVTN repeat-like/Quinoprotein amine dehydrogenase"/>
    <property type="match status" value="2"/>
</dbReference>
<dbReference type="AlphaFoldDB" id="A0A0W4ZLS9"/>
<evidence type="ECO:0000256" key="2">
    <source>
        <dbReference type="ARBA" id="ARBA00022490"/>
    </source>
</evidence>
<dbReference type="GO" id="GO:0005737">
    <property type="term" value="C:cytoplasm"/>
    <property type="evidence" value="ECO:0007669"/>
    <property type="project" value="UniProtKB-SubCell"/>
</dbReference>
<evidence type="ECO:0000256" key="4">
    <source>
        <dbReference type="ARBA" id="ARBA00022737"/>
    </source>
</evidence>
<evidence type="ECO:0000313" key="8">
    <source>
        <dbReference type="Proteomes" id="UP000054454"/>
    </source>
</evidence>
<proteinExistence type="predicted"/>
<feature type="coiled-coil region" evidence="6">
    <location>
        <begin position="142"/>
        <end position="169"/>
    </location>
</feature>
<dbReference type="SMART" id="SM00320">
    <property type="entry name" value="WD40"/>
    <property type="match status" value="6"/>
</dbReference>
<keyword evidence="2" id="KW-0963">Cytoplasm</keyword>
<keyword evidence="6" id="KW-0175">Coiled coil</keyword>